<evidence type="ECO:0000259" key="4">
    <source>
        <dbReference type="PROSITE" id="PS51077"/>
    </source>
</evidence>
<dbReference type="Pfam" id="PF01614">
    <property type="entry name" value="IclR_C"/>
    <property type="match status" value="1"/>
</dbReference>
<keyword evidence="2" id="KW-0238">DNA-binding</keyword>
<dbReference type="PROSITE" id="PS51078">
    <property type="entry name" value="ICLR_ED"/>
    <property type="match status" value="1"/>
</dbReference>
<dbReference type="SUPFAM" id="SSF55781">
    <property type="entry name" value="GAF domain-like"/>
    <property type="match status" value="1"/>
</dbReference>
<accession>A0ABS2SI23</accession>
<dbReference type="Gene3D" id="3.30.450.40">
    <property type="match status" value="1"/>
</dbReference>
<dbReference type="Gene3D" id="1.10.10.10">
    <property type="entry name" value="Winged helix-like DNA-binding domain superfamily/Winged helix DNA-binding domain"/>
    <property type="match status" value="1"/>
</dbReference>
<dbReference type="InterPro" id="IPR036390">
    <property type="entry name" value="WH_DNA-bd_sf"/>
</dbReference>
<proteinExistence type="predicted"/>
<name>A0ABS2SI23_9MICO</name>
<evidence type="ECO:0000256" key="1">
    <source>
        <dbReference type="ARBA" id="ARBA00023015"/>
    </source>
</evidence>
<dbReference type="SMART" id="SM00346">
    <property type="entry name" value="HTH_ICLR"/>
    <property type="match status" value="1"/>
</dbReference>
<keyword evidence="7" id="KW-1185">Reference proteome</keyword>
<evidence type="ECO:0000313" key="7">
    <source>
        <dbReference type="Proteomes" id="UP000809290"/>
    </source>
</evidence>
<dbReference type="InterPro" id="IPR014757">
    <property type="entry name" value="Tscrpt_reg_IclR_C"/>
</dbReference>
<dbReference type="PROSITE" id="PS51077">
    <property type="entry name" value="HTH_ICLR"/>
    <property type="match status" value="1"/>
</dbReference>
<feature type="domain" description="IclR-ED" evidence="5">
    <location>
        <begin position="63"/>
        <end position="245"/>
    </location>
</feature>
<dbReference type="InterPro" id="IPR036388">
    <property type="entry name" value="WH-like_DNA-bd_sf"/>
</dbReference>
<dbReference type="EMBL" id="JAFBCP010000001">
    <property type="protein sequence ID" value="MBM7815900.1"/>
    <property type="molecule type" value="Genomic_DNA"/>
</dbReference>
<dbReference type="InterPro" id="IPR005471">
    <property type="entry name" value="Tscrpt_reg_IclR_N"/>
</dbReference>
<dbReference type="Pfam" id="PF09339">
    <property type="entry name" value="HTH_IclR"/>
    <property type="match status" value="1"/>
</dbReference>
<comment type="caution">
    <text evidence="6">The sequence shown here is derived from an EMBL/GenBank/DDBJ whole genome shotgun (WGS) entry which is preliminary data.</text>
</comment>
<keyword evidence="1" id="KW-0805">Transcription regulation</keyword>
<gene>
    <name evidence="6" type="ORF">JOE56_000594</name>
</gene>
<reference evidence="6 7" key="1">
    <citation type="submission" date="2021-01" db="EMBL/GenBank/DDBJ databases">
        <title>Sequencing the genomes of 1000 actinobacteria strains.</title>
        <authorList>
            <person name="Klenk H.-P."/>
        </authorList>
    </citation>
    <scope>NUCLEOTIDE SEQUENCE [LARGE SCALE GENOMIC DNA]</scope>
    <source>
        <strain evidence="6 7">DSM 13657</strain>
    </source>
</reference>
<organism evidence="6 7">
    <name type="scientific">Brevibacterium paucivorans</name>
    <dbReference type="NCBI Taxonomy" id="170994"/>
    <lineage>
        <taxon>Bacteria</taxon>
        <taxon>Bacillati</taxon>
        <taxon>Actinomycetota</taxon>
        <taxon>Actinomycetes</taxon>
        <taxon>Micrococcales</taxon>
        <taxon>Brevibacteriaceae</taxon>
        <taxon>Brevibacterium</taxon>
    </lineage>
</organism>
<dbReference type="PANTHER" id="PTHR30136:SF24">
    <property type="entry name" value="HTH-TYPE TRANSCRIPTIONAL REPRESSOR ALLR"/>
    <property type="match status" value="1"/>
</dbReference>
<feature type="domain" description="HTH iclR-type" evidence="4">
    <location>
        <begin position="3"/>
        <end position="62"/>
    </location>
</feature>
<protein>
    <submittedName>
        <fullName evidence="6">IclR family acetate operon transcriptional repressor</fullName>
    </submittedName>
</protein>
<dbReference type="PANTHER" id="PTHR30136">
    <property type="entry name" value="HELIX-TURN-HELIX TRANSCRIPTIONAL REGULATOR, ICLR FAMILY"/>
    <property type="match status" value="1"/>
</dbReference>
<sequence length="247" mass="26590">MTINSVVCATRLLELIADAQNVGLSELARRAAMPKSSVQRYLLTLEDAGWIKNSDGAWEISSRVGEIFAQEKGGQNLREVALPFLNKLQLDTTETIHLSVPRGRSMLLIERVDTSHPLRAFLPVGGMSEMHTCASGVAYLSASHEAVIREYAEGAFRKVTQNTIDGASALDDAINEVKRRGFAINDQGLNEGICSVGCPLLGVTGSPVGAVSVSGPKVRMDEKAMERYGEMLVSAARQISEAWSVAS</sequence>
<evidence type="ECO:0000259" key="5">
    <source>
        <dbReference type="PROSITE" id="PS51078"/>
    </source>
</evidence>
<evidence type="ECO:0000256" key="3">
    <source>
        <dbReference type="ARBA" id="ARBA00023163"/>
    </source>
</evidence>
<keyword evidence="3" id="KW-0804">Transcription</keyword>
<dbReference type="RefSeq" id="WP_204514766.1">
    <property type="nucleotide sequence ID" value="NZ_JAFBCP010000001.1"/>
</dbReference>
<dbReference type="SUPFAM" id="SSF46785">
    <property type="entry name" value="Winged helix' DNA-binding domain"/>
    <property type="match status" value="1"/>
</dbReference>
<evidence type="ECO:0000313" key="6">
    <source>
        <dbReference type="EMBL" id="MBM7815900.1"/>
    </source>
</evidence>
<dbReference type="InterPro" id="IPR029016">
    <property type="entry name" value="GAF-like_dom_sf"/>
</dbReference>
<evidence type="ECO:0000256" key="2">
    <source>
        <dbReference type="ARBA" id="ARBA00023125"/>
    </source>
</evidence>
<dbReference type="InterPro" id="IPR050707">
    <property type="entry name" value="HTH_MetabolicPath_Reg"/>
</dbReference>
<dbReference type="Proteomes" id="UP000809290">
    <property type="component" value="Unassembled WGS sequence"/>
</dbReference>